<gene>
    <name evidence="3" type="ORF">CHIRRI_LOCUS5118</name>
</gene>
<evidence type="ECO:0000313" key="4">
    <source>
        <dbReference type="Proteomes" id="UP001153620"/>
    </source>
</evidence>
<protein>
    <recommendedName>
        <fullName evidence="5">Monocarboxylate transporter</fullName>
    </recommendedName>
</protein>
<dbReference type="SUPFAM" id="SSF103473">
    <property type="entry name" value="MFS general substrate transporter"/>
    <property type="match status" value="1"/>
</dbReference>
<feature type="transmembrane region" description="Helical" evidence="2">
    <location>
        <begin position="506"/>
        <end position="523"/>
    </location>
</feature>
<feature type="transmembrane region" description="Helical" evidence="2">
    <location>
        <begin position="535"/>
        <end position="553"/>
    </location>
</feature>
<keyword evidence="4" id="KW-1185">Reference proteome</keyword>
<evidence type="ECO:0000256" key="2">
    <source>
        <dbReference type="SAM" id="Phobius"/>
    </source>
</evidence>
<dbReference type="InterPro" id="IPR011701">
    <property type="entry name" value="MFS"/>
</dbReference>
<dbReference type="InterPro" id="IPR050327">
    <property type="entry name" value="Proton-linked_MCT"/>
</dbReference>
<keyword evidence="2" id="KW-1133">Transmembrane helix</keyword>
<feature type="transmembrane region" description="Helical" evidence="2">
    <location>
        <begin position="117"/>
        <end position="138"/>
    </location>
</feature>
<dbReference type="EMBL" id="OU895878">
    <property type="protein sequence ID" value="CAG9802203.1"/>
    <property type="molecule type" value="Genomic_DNA"/>
</dbReference>
<organism evidence="3 4">
    <name type="scientific">Chironomus riparius</name>
    <dbReference type="NCBI Taxonomy" id="315576"/>
    <lineage>
        <taxon>Eukaryota</taxon>
        <taxon>Metazoa</taxon>
        <taxon>Ecdysozoa</taxon>
        <taxon>Arthropoda</taxon>
        <taxon>Hexapoda</taxon>
        <taxon>Insecta</taxon>
        <taxon>Pterygota</taxon>
        <taxon>Neoptera</taxon>
        <taxon>Endopterygota</taxon>
        <taxon>Diptera</taxon>
        <taxon>Nematocera</taxon>
        <taxon>Chironomoidea</taxon>
        <taxon>Chironomidae</taxon>
        <taxon>Chironominae</taxon>
        <taxon>Chironomus</taxon>
    </lineage>
</organism>
<feature type="transmembrane region" description="Helical" evidence="2">
    <location>
        <begin position="559"/>
        <end position="575"/>
    </location>
</feature>
<dbReference type="OrthoDB" id="410267at2759"/>
<feature type="region of interest" description="Disordered" evidence="1">
    <location>
        <begin position="215"/>
        <end position="236"/>
    </location>
</feature>
<dbReference type="PANTHER" id="PTHR11360">
    <property type="entry name" value="MONOCARBOXYLATE TRANSPORTER"/>
    <property type="match status" value="1"/>
</dbReference>
<dbReference type="Gene3D" id="1.20.1250.20">
    <property type="entry name" value="MFS general substrate transporter like domains"/>
    <property type="match status" value="2"/>
</dbReference>
<reference evidence="3" key="2">
    <citation type="submission" date="2022-10" db="EMBL/GenBank/DDBJ databases">
        <authorList>
            <consortium name="ENA_rothamsted_submissions"/>
            <consortium name="culmorum"/>
            <person name="King R."/>
        </authorList>
    </citation>
    <scope>NUCLEOTIDE SEQUENCE</scope>
</reference>
<reference evidence="3" key="1">
    <citation type="submission" date="2022-01" db="EMBL/GenBank/DDBJ databases">
        <authorList>
            <person name="King R."/>
        </authorList>
    </citation>
    <scope>NUCLEOTIDE SEQUENCE</scope>
</reference>
<keyword evidence="2" id="KW-0472">Membrane</keyword>
<dbReference type="Pfam" id="PF07690">
    <property type="entry name" value="MFS_1"/>
    <property type="match status" value="2"/>
</dbReference>
<name>A0A9N9WQS8_9DIPT</name>
<proteinExistence type="predicted"/>
<feature type="transmembrane region" description="Helical" evidence="2">
    <location>
        <begin position="150"/>
        <end position="169"/>
    </location>
</feature>
<feature type="transmembrane region" description="Helical" evidence="2">
    <location>
        <begin position="470"/>
        <end position="494"/>
    </location>
</feature>
<dbReference type="GO" id="GO:0008028">
    <property type="term" value="F:monocarboxylic acid transmembrane transporter activity"/>
    <property type="evidence" value="ECO:0007669"/>
    <property type="project" value="TreeGrafter"/>
</dbReference>
<evidence type="ECO:0008006" key="5">
    <source>
        <dbReference type="Google" id="ProtNLM"/>
    </source>
</evidence>
<evidence type="ECO:0000313" key="3">
    <source>
        <dbReference type="EMBL" id="CAG9802203.1"/>
    </source>
</evidence>
<feature type="transmembrane region" description="Helical" evidence="2">
    <location>
        <begin position="92"/>
        <end position="111"/>
    </location>
</feature>
<feature type="transmembrane region" description="Helical" evidence="2">
    <location>
        <begin position="175"/>
        <end position="199"/>
    </location>
</feature>
<feature type="transmembrane region" description="Helical" evidence="2">
    <location>
        <begin position="21"/>
        <end position="47"/>
    </location>
</feature>
<evidence type="ECO:0000256" key="1">
    <source>
        <dbReference type="SAM" id="MobiDB-lite"/>
    </source>
</evidence>
<sequence>MSKDVKSISYIYKRKKSGTGSWKWSIVLAYGAANLLIIPCLTSFGLIFKDKFKELNFSAIEATLILNLNSALGMTLGLFNGVLLKTFGFRKIAFIGGTLFSAGITSTAFATTFHHFLITYSIIASIGMGLCSSSFQLALNTYFRDDRNKAFGIGATITGFGPILFPHLISNLLNIYGSQGCILIIGGLTMNIVCAALLLRPYNLTENSESKALNASNAENGSMYKPTPSLSKNSTHLGSLETISDAEGEYLETCPIFHDVDTQSIYGFDVVLHPLTNSDEIIWKDLDYKFKPRPIVRSQSEHHIRQRVDSIGAVSSNDDEVFEEEQPQSNKRWFESGSIVSVNLGSSIGIFHEEEKAFNIRKSQSRMRVFDDKSFLGRRASLLKMNLLQRRATVAAIPENDLPRIEEEPLTPKPLQKKLEPVHHHHPQPPVTSTTVQQPIKKKTTICDHIRNGWKRFVKVFDLGLLNDKIYLNIMVGISFAIFAEINFSLLTPFILNEFHYTTEHIATFMSILATVDIFCRFISPFIGDYFKQPARIMFMYALFMLIIMRTSLICTNSYQGILIIAIGMGLAKGVRQVYMSCIIPSYIPLDRLAAASGIQMVANGIVLLSMGSSIGIFRDLFGSYKVVVIFINIVTFITLVLWTTELIYMKHMNSKRAKEMEQNQIPELCKFDIEVN</sequence>
<keyword evidence="2" id="KW-0812">Transmembrane</keyword>
<feature type="transmembrane region" description="Helical" evidence="2">
    <location>
        <begin position="624"/>
        <end position="649"/>
    </location>
</feature>
<dbReference type="InterPro" id="IPR036259">
    <property type="entry name" value="MFS_trans_sf"/>
</dbReference>
<dbReference type="AlphaFoldDB" id="A0A9N9WQS8"/>
<feature type="transmembrane region" description="Helical" evidence="2">
    <location>
        <begin position="596"/>
        <end position="618"/>
    </location>
</feature>
<dbReference type="Proteomes" id="UP001153620">
    <property type="component" value="Chromosome 2"/>
</dbReference>
<accession>A0A9N9WQS8</accession>
<dbReference type="PANTHER" id="PTHR11360:SF237">
    <property type="entry name" value="MONOCARBOXYLATE TRANSPORTER 12-B-LIKE PROTEIN"/>
    <property type="match status" value="1"/>
</dbReference>
<feature type="transmembrane region" description="Helical" evidence="2">
    <location>
        <begin position="59"/>
        <end position="80"/>
    </location>
</feature>